<dbReference type="InterPro" id="IPR003595">
    <property type="entry name" value="Tyr_Pase_cat"/>
</dbReference>
<evidence type="ECO:0000259" key="12">
    <source>
        <dbReference type="PROSITE" id="PS50056"/>
    </source>
</evidence>
<dbReference type="EC" id="3.1.3.48" evidence="2"/>
<dbReference type="InterPro" id="IPR001251">
    <property type="entry name" value="CRAL-TRIO_dom"/>
</dbReference>
<organism evidence="14 15">
    <name type="scientific">Esox lucius</name>
    <name type="common">Northern pike</name>
    <dbReference type="NCBI Taxonomy" id="8010"/>
    <lineage>
        <taxon>Eukaryota</taxon>
        <taxon>Metazoa</taxon>
        <taxon>Chordata</taxon>
        <taxon>Craniata</taxon>
        <taxon>Vertebrata</taxon>
        <taxon>Euteleostomi</taxon>
        <taxon>Actinopterygii</taxon>
        <taxon>Neopterygii</taxon>
        <taxon>Teleostei</taxon>
        <taxon>Protacanthopterygii</taxon>
        <taxon>Esociformes</taxon>
        <taxon>Esocidae</taxon>
        <taxon>Esox</taxon>
    </lineage>
</organism>
<dbReference type="SMART" id="SM01100">
    <property type="entry name" value="CRAL_TRIO_N"/>
    <property type="match status" value="1"/>
</dbReference>
<evidence type="ECO:0000256" key="2">
    <source>
        <dbReference type="ARBA" id="ARBA00013064"/>
    </source>
</evidence>
<reference evidence="14" key="3">
    <citation type="submission" date="2025-08" db="UniProtKB">
        <authorList>
            <consortium name="Ensembl"/>
        </authorList>
    </citation>
    <scope>IDENTIFICATION</scope>
</reference>
<reference evidence="14" key="4">
    <citation type="submission" date="2025-09" db="UniProtKB">
        <authorList>
            <consortium name="Ensembl"/>
        </authorList>
    </citation>
    <scope>IDENTIFICATION</scope>
</reference>
<evidence type="ECO:0000256" key="9">
    <source>
        <dbReference type="ARBA" id="ARBA00069781"/>
    </source>
</evidence>
<proteinExistence type="inferred from homology"/>
<feature type="domain" description="Tyrosine-protein phosphatase" evidence="11">
    <location>
        <begin position="416"/>
        <end position="689"/>
    </location>
</feature>
<keyword evidence="6" id="KW-0007">Acetylation</keyword>
<dbReference type="FunFam" id="3.40.525.10:FF:000005">
    <property type="entry name" value="Tyrosine-protein phosphatase non-receptor type 9"/>
    <property type="match status" value="1"/>
</dbReference>
<dbReference type="InterPro" id="IPR000242">
    <property type="entry name" value="PTP_cat"/>
</dbReference>
<dbReference type="SUPFAM" id="SSF46938">
    <property type="entry name" value="CRAL/TRIO N-terminal domain"/>
    <property type="match status" value="1"/>
</dbReference>
<dbReference type="SMART" id="SM00194">
    <property type="entry name" value="PTPc"/>
    <property type="match status" value="1"/>
</dbReference>
<dbReference type="PRINTS" id="PR00700">
    <property type="entry name" value="PRTYPHPHTASE"/>
</dbReference>
<comment type="similarity">
    <text evidence="8">Belongs to the protein-tyrosine phosphatase family. Non-receptor class 3 subfamily.</text>
</comment>
<dbReference type="InterPro" id="IPR011074">
    <property type="entry name" value="CRAL/TRIO_N_dom"/>
</dbReference>
<evidence type="ECO:0000256" key="10">
    <source>
        <dbReference type="SAM" id="MobiDB-lite"/>
    </source>
</evidence>
<dbReference type="SUPFAM" id="SSF52087">
    <property type="entry name" value="CRAL/TRIO domain"/>
    <property type="match status" value="1"/>
</dbReference>
<accession>A0A6Q2ZDG8</accession>
<feature type="domain" description="CRAL-TRIO" evidence="13">
    <location>
        <begin position="66"/>
        <end position="225"/>
    </location>
</feature>
<keyword evidence="4" id="KW-0378">Hydrolase</keyword>
<feature type="domain" description="Tyrosine specific protein phosphatases" evidence="12">
    <location>
        <begin position="596"/>
        <end position="680"/>
    </location>
</feature>
<evidence type="ECO:0000259" key="11">
    <source>
        <dbReference type="PROSITE" id="PS50055"/>
    </source>
</evidence>
<dbReference type="PROSITE" id="PS50056">
    <property type="entry name" value="TYR_PHOSPHATASE_2"/>
    <property type="match status" value="1"/>
</dbReference>
<dbReference type="Gene3D" id="3.40.525.10">
    <property type="entry name" value="CRAL-TRIO lipid binding domain"/>
    <property type="match status" value="1"/>
</dbReference>
<dbReference type="PROSITE" id="PS50191">
    <property type="entry name" value="CRAL_TRIO"/>
    <property type="match status" value="1"/>
</dbReference>
<dbReference type="FunFam" id="3.90.190.10:FF:000026">
    <property type="entry name" value="tyrosine-protein phosphatase non-receptor type 9"/>
    <property type="match status" value="1"/>
</dbReference>
<dbReference type="CDD" id="cd00170">
    <property type="entry name" value="SEC14"/>
    <property type="match status" value="1"/>
</dbReference>
<dbReference type="InterPro" id="IPR050348">
    <property type="entry name" value="Protein-Tyr_Phosphatase"/>
</dbReference>
<dbReference type="GO" id="GO:0005737">
    <property type="term" value="C:cytoplasm"/>
    <property type="evidence" value="ECO:0007669"/>
    <property type="project" value="UniProtKB-SubCell"/>
</dbReference>
<keyword evidence="3" id="KW-0963">Cytoplasm</keyword>
<dbReference type="SMART" id="SM00516">
    <property type="entry name" value="SEC14"/>
    <property type="match status" value="1"/>
</dbReference>
<dbReference type="Ensembl" id="ENSELUT00000058661.2">
    <property type="protein sequence ID" value="ENSELUP00000075898.2"/>
    <property type="gene ID" value="ENSELUG00000007941.3"/>
</dbReference>
<evidence type="ECO:0000256" key="3">
    <source>
        <dbReference type="ARBA" id="ARBA00022490"/>
    </source>
</evidence>
<keyword evidence="15" id="KW-1185">Reference proteome</keyword>
<dbReference type="InterPro" id="IPR016130">
    <property type="entry name" value="Tyr_Pase_AS"/>
</dbReference>
<reference evidence="15" key="1">
    <citation type="journal article" date="2014" name="PLoS ONE">
        <title>The genome and linkage map of the northern pike (Esox lucius): conserved synteny revealed between the salmonid sister group and the Neoteleostei.</title>
        <authorList>
            <person name="Rondeau E.B."/>
            <person name="Minkley D.R."/>
            <person name="Leong J.S."/>
            <person name="Messmer A.M."/>
            <person name="Jantzen J.R."/>
            <person name="von Schalburg K.R."/>
            <person name="Lemon C."/>
            <person name="Bird N.H."/>
            <person name="Koop B.F."/>
        </authorList>
    </citation>
    <scope>NUCLEOTIDE SEQUENCE</scope>
</reference>
<dbReference type="Proteomes" id="UP000265140">
    <property type="component" value="Chromosome 25"/>
</dbReference>
<dbReference type="PROSITE" id="PS50055">
    <property type="entry name" value="TYR_PHOSPHATASE_PTP"/>
    <property type="match status" value="1"/>
</dbReference>
<dbReference type="Gene3D" id="1.10.8.20">
    <property type="entry name" value="N-terminal domain of phosphatidylinositol transfer protein sec14p"/>
    <property type="match status" value="1"/>
</dbReference>
<evidence type="ECO:0000256" key="1">
    <source>
        <dbReference type="ARBA" id="ARBA00004496"/>
    </source>
</evidence>
<evidence type="ECO:0000256" key="7">
    <source>
        <dbReference type="ARBA" id="ARBA00055430"/>
    </source>
</evidence>
<feature type="compositionally biased region" description="Acidic residues" evidence="10">
    <location>
        <begin position="355"/>
        <end position="364"/>
    </location>
</feature>
<feature type="compositionally biased region" description="Pro residues" evidence="10">
    <location>
        <begin position="320"/>
        <end position="332"/>
    </location>
</feature>
<comment type="subcellular location">
    <subcellularLocation>
        <location evidence="1">Cytoplasm</location>
    </subcellularLocation>
</comment>
<dbReference type="Pfam" id="PF00650">
    <property type="entry name" value="CRAL_TRIO"/>
    <property type="match status" value="1"/>
</dbReference>
<dbReference type="InterPro" id="IPR000387">
    <property type="entry name" value="Tyr_Pase_dom"/>
</dbReference>
<dbReference type="SMART" id="SM00404">
    <property type="entry name" value="PTPc_motif"/>
    <property type="match status" value="1"/>
</dbReference>
<dbReference type="SUPFAM" id="SSF52799">
    <property type="entry name" value="(Phosphotyrosine protein) phosphatases II"/>
    <property type="match status" value="1"/>
</dbReference>
<evidence type="ECO:0000256" key="4">
    <source>
        <dbReference type="ARBA" id="ARBA00022801"/>
    </source>
</evidence>
<evidence type="ECO:0000313" key="14">
    <source>
        <dbReference type="Ensembl" id="ENSELUP00000075898.2"/>
    </source>
</evidence>
<evidence type="ECO:0000313" key="15">
    <source>
        <dbReference type="Proteomes" id="UP000265140"/>
    </source>
</evidence>
<keyword evidence="5" id="KW-0904">Protein phosphatase</keyword>
<dbReference type="Gene3D" id="3.90.190.10">
    <property type="entry name" value="Protein tyrosine phosphatase superfamily"/>
    <property type="match status" value="1"/>
</dbReference>
<dbReference type="AlphaFoldDB" id="A0A6Q2ZDG8"/>
<dbReference type="GeneTree" id="ENSGT00940000165569"/>
<dbReference type="InterPro" id="IPR036865">
    <property type="entry name" value="CRAL-TRIO_dom_sf"/>
</dbReference>
<evidence type="ECO:0000259" key="13">
    <source>
        <dbReference type="PROSITE" id="PS50191"/>
    </source>
</evidence>
<evidence type="ECO:0000256" key="8">
    <source>
        <dbReference type="ARBA" id="ARBA00060781"/>
    </source>
</evidence>
<name>A0A6Q2ZDG8_ESOLU</name>
<feature type="region of interest" description="Disordered" evidence="10">
    <location>
        <begin position="310"/>
        <end position="381"/>
    </location>
</feature>
<evidence type="ECO:0000256" key="6">
    <source>
        <dbReference type="ARBA" id="ARBA00022990"/>
    </source>
</evidence>
<sequence length="711" mass="80041">LAVAVEEFLSVVRGKEQPHTAALVTQPTAVKFLRARKFDVSRAVDLFQAYKNTRIKEGIFDINPEEEPLRSELLCGKFTVLPGRDSKGAALALFTAHLHRPDVTTHKAVLQAIIYQLDKAIESLDTQRDGLIFIYDMTSSSYMNFDYELCVKILNLLKGAFPARLKCVFIVSSPLWFRAPFAVLRLFVREKLRERVCTVKAHELSNHIPVSSLPEHLGGTCKYNHVAWIQSCVNTHVAPGNNHTDSLLHDTHDCVGSLLRSYSLLPRDVSPLALSATTNSNCYDDSNANHCSRTQKVSCVSGSGVVSGVSTNANSVNGRQPPPQSDTPPDTPLHPKVGGALSADGSEAPDHDTANEEEEVDEEAVHEVPPLPQKSHPRPAISTSWGEEATIHMPDQGGMTLLELVEHVKRQKKKGIYQEYEEIRKEAPTGSFDYSKKLSNQIKNRYSDVLCLDQSRVRLSQLSNDKDETADYINASFMDGYKRSNAYIATQGPLPKTFGDFWRMVWEQMVLIIVMTTRVVERGRVKCGQYWPLEEGRTEQQGLFLIKNTHIQLYQDFRLSHLELYNSQTGEKREVFHFLYLSWPDFGVPKSASAMLDFREHVQQRQETALRSLGAEWEGPPGGPPLVVHCSAGIGRTGTFCTLDICLSRLEDIGKVDVCETVRRMRTQRAFSIQTWDQYYFCYMAVIEYAQRHGKLTPVQWSDSDLETDSE</sequence>
<protein>
    <recommendedName>
        <fullName evidence="9">Tyrosine-protein phosphatase non-receptor type 9</fullName>
        <ecNumber evidence="2">3.1.3.48</ecNumber>
    </recommendedName>
</protein>
<dbReference type="Bgee" id="ENSELUG00000007941">
    <property type="expression patterns" value="Expressed in ovary and 15 other cell types or tissues"/>
</dbReference>
<dbReference type="PANTHER" id="PTHR19134:SF328">
    <property type="entry name" value="PROTEIN TYROSINE PHOSPHATASE NON-RECEPTOR TYPE 9B"/>
    <property type="match status" value="1"/>
</dbReference>
<comment type="function">
    <text evidence="7">Protein-tyrosine phosphatase that could participate in the transfer of hydrophobic ligands or in functions of the Golgi apparatus.</text>
</comment>
<dbReference type="PROSITE" id="PS00383">
    <property type="entry name" value="TYR_PHOSPHATASE_1"/>
    <property type="match status" value="1"/>
</dbReference>
<dbReference type="InterPro" id="IPR029021">
    <property type="entry name" value="Prot-tyrosine_phosphatase-like"/>
</dbReference>
<dbReference type="CDD" id="cd14543">
    <property type="entry name" value="PTPc-N9"/>
    <property type="match status" value="1"/>
</dbReference>
<dbReference type="PANTHER" id="PTHR19134">
    <property type="entry name" value="RECEPTOR-TYPE TYROSINE-PROTEIN PHOSPHATASE"/>
    <property type="match status" value="1"/>
</dbReference>
<dbReference type="Pfam" id="PF00102">
    <property type="entry name" value="Y_phosphatase"/>
    <property type="match status" value="1"/>
</dbReference>
<dbReference type="InterPro" id="IPR036273">
    <property type="entry name" value="CRAL/TRIO_N_dom_sf"/>
</dbReference>
<evidence type="ECO:0000256" key="5">
    <source>
        <dbReference type="ARBA" id="ARBA00022912"/>
    </source>
</evidence>
<reference evidence="14" key="2">
    <citation type="submission" date="2020-02" db="EMBL/GenBank/DDBJ databases">
        <title>Esox lucius (northern pike) genome, fEsoLuc1, primary haplotype.</title>
        <authorList>
            <person name="Myers G."/>
            <person name="Karagic N."/>
            <person name="Meyer A."/>
            <person name="Pippel M."/>
            <person name="Reichard M."/>
            <person name="Winkler S."/>
            <person name="Tracey A."/>
            <person name="Sims Y."/>
            <person name="Howe K."/>
            <person name="Rhie A."/>
            <person name="Formenti G."/>
            <person name="Durbin R."/>
            <person name="Fedrigo O."/>
            <person name="Jarvis E.D."/>
        </authorList>
    </citation>
    <scope>NUCLEOTIDE SEQUENCE [LARGE SCALE GENOMIC DNA]</scope>
</reference>
<dbReference type="GO" id="GO:0004725">
    <property type="term" value="F:protein tyrosine phosphatase activity"/>
    <property type="evidence" value="ECO:0007669"/>
    <property type="project" value="UniProtKB-EC"/>
</dbReference>